<keyword evidence="3" id="KW-1185">Reference proteome</keyword>
<feature type="region of interest" description="Disordered" evidence="1">
    <location>
        <begin position="207"/>
        <end position="251"/>
    </location>
</feature>
<feature type="region of interest" description="Disordered" evidence="1">
    <location>
        <begin position="270"/>
        <end position="298"/>
    </location>
</feature>
<protein>
    <submittedName>
        <fullName evidence="2">Uncharacterized protein</fullName>
    </submittedName>
</protein>
<reference evidence="2 3" key="1">
    <citation type="journal article" date="2016" name="Genome Biol. Evol.">
        <title>Divergent and convergent evolution of fungal pathogenicity.</title>
        <authorList>
            <person name="Shang Y."/>
            <person name="Xiao G."/>
            <person name="Zheng P."/>
            <person name="Cen K."/>
            <person name="Zhan S."/>
            <person name="Wang C."/>
        </authorList>
    </citation>
    <scope>NUCLEOTIDE SEQUENCE [LARGE SCALE GENOMIC DNA]</scope>
    <source>
        <strain evidence="2 3">RCEF 1005</strain>
    </source>
</reference>
<organism evidence="2 3">
    <name type="scientific">Akanthomyces lecanii RCEF 1005</name>
    <dbReference type="NCBI Taxonomy" id="1081108"/>
    <lineage>
        <taxon>Eukaryota</taxon>
        <taxon>Fungi</taxon>
        <taxon>Dikarya</taxon>
        <taxon>Ascomycota</taxon>
        <taxon>Pezizomycotina</taxon>
        <taxon>Sordariomycetes</taxon>
        <taxon>Hypocreomycetidae</taxon>
        <taxon>Hypocreales</taxon>
        <taxon>Cordycipitaceae</taxon>
        <taxon>Akanthomyces</taxon>
        <taxon>Cordyceps confragosa</taxon>
    </lineage>
</organism>
<gene>
    <name evidence="2" type="ORF">LEL_05535</name>
</gene>
<comment type="caution">
    <text evidence="2">The sequence shown here is derived from an EMBL/GenBank/DDBJ whole genome shotgun (WGS) entry which is preliminary data.</text>
</comment>
<name>A0A168G0D4_CORDF</name>
<dbReference type="STRING" id="1081108.A0A168G0D4"/>
<proteinExistence type="predicted"/>
<sequence length="416" mass="45850">MIFNSTSSISQAVDLQAFILDDFKNVPKPSRDSQGYNHSDNLTVNSGNLCQFTCQTLLPSHTQCDYLDFSQTKTLLEPDGSVNAHAVDEFDTDLNRLCYSVCRYSVCSKDIYIKTPHNSSNTDKDAKLLGRYIKTAAHQDTVTSAVKLIKYVCDNNKDPKGAWQWWLSPCGGTDLVPGDLKEAFNIVRQVTDMASFKIPGKIKRAAAKRAISQTRQVRHQTTDEAEQQQQQQQQPVQARIQDAPGGHSAVRDRRVPQYILATLTCQQKAASTKAPCEGQSPAKSDEFKPSGKDPKGQRIHFIPAKHNGGAGNLWQSACFCNALAALTDAQLKTKVTKAKAVAAPNAKPWHNTLHAAIDPAEDGLFDNACWPDQLTNNDPGFGLLVLVEWYVGNPKRGRTGPRWDYSKPYAKGSNGD</sequence>
<evidence type="ECO:0000313" key="3">
    <source>
        <dbReference type="Proteomes" id="UP000076881"/>
    </source>
</evidence>
<feature type="compositionally biased region" description="Basic and acidic residues" evidence="1">
    <location>
        <begin position="283"/>
        <end position="296"/>
    </location>
</feature>
<evidence type="ECO:0000256" key="1">
    <source>
        <dbReference type="SAM" id="MobiDB-lite"/>
    </source>
</evidence>
<evidence type="ECO:0000313" key="2">
    <source>
        <dbReference type="EMBL" id="OAA75851.1"/>
    </source>
</evidence>
<dbReference type="EMBL" id="AZHF01000004">
    <property type="protein sequence ID" value="OAA75851.1"/>
    <property type="molecule type" value="Genomic_DNA"/>
</dbReference>
<dbReference type="AlphaFoldDB" id="A0A168G0D4"/>
<dbReference type="OrthoDB" id="5088977at2759"/>
<accession>A0A168G0D4</accession>
<dbReference type="Proteomes" id="UP000076881">
    <property type="component" value="Unassembled WGS sequence"/>
</dbReference>